<comment type="similarity">
    <text evidence="2">Belongs to the VPS37 family.</text>
</comment>
<dbReference type="CDD" id="cd11685">
    <property type="entry name" value="UEV_TSG101-like"/>
    <property type="match status" value="1"/>
</dbReference>
<feature type="coiled-coil region" evidence="7">
    <location>
        <begin position="271"/>
        <end position="298"/>
    </location>
</feature>
<dbReference type="SUPFAM" id="SSF140111">
    <property type="entry name" value="Endosomal sorting complex assembly domain"/>
    <property type="match status" value="1"/>
</dbReference>
<dbReference type="InterPro" id="IPR029012">
    <property type="entry name" value="Helix_hairpin_bin_sf"/>
</dbReference>
<feature type="region of interest" description="Disordered" evidence="8">
    <location>
        <begin position="179"/>
        <end position="199"/>
    </location>
</feature>
<feature type="compositionally biased region" description="Pro residues" evidence="8">
    <location>
        <begin position="135"/>
        <end position="146"/>
    </location>
</feature>
<keyword evidence="7" id="KW-0175">Coiled coil</keyword>
<keyword evidence="4" id="KW-0967">Endosome</keyword>
<dbReference type="AlphaFoldDB" id="A0A1V9ZZK3"/>
<evidence type="ECO:0000256" key="3">
    <source>
        <dbReference type="ARBA" id="ARBA00022448"/>
    </source>
</evidence>
<dbReference type="Pfam" id="PF07200">
    <property type="entry name" value="Mod_r"/>
    <property type="match status" value="1"/>
</dbReference>
<keyword evidence="5 6" id="KW-0653">Protein transport</keyword>
<dbReference type="Gene3D" id="1.10.287.660">
    <property type="entry name" value="Helix hairpin bin"/>
    <property type="match status" value="1"/>
</dbReference>
<comment type="subcellular location">
    <subcellularLocation>
        <location evidence="1">Endosome</location>
    </subcellularLocation>
</comment>
<dbReference type="STRING" id="74557.A0A1V9ZZK3"/>
<evidence type="ECO:0000256" key="6">
    <source>
        <dbReference type="PROSITE-ProRule" id="PRU00646"/>
    </source>
</evidence>
<keyword evidence="11" id="KW-1185">Reference proteome</keyword>
<dbReference type="PANTHER" id="PTHR13678:SF2">
    <property type="entry name" value="VACUOLAR PROTEIN SORTING-ASSOCIATED PROTEIN 37A"/>
    <property type="match status" value="1"/>
</dbReference>
<feature type="domain" description="VPS37 C-terminal" evidence="9">
    <location>
        <begin position="289"/>
        <end position="368"/>
    </location>
</feature>
<sequence>MSFFFGRPSQKSSPAPSASPSERDRLRGRQVASLVRAGGQAINIEQTIFDVVIRLPDSRTLTLRITLPDDFPMQAPLIQTTSRVQHRWLDSQCHVAGHIDLASWSVHADIGRIVSDIINEFQRNPPAMAGRTMSTPPPAYHPPQPSITPAYNQPFYAASQTQQQPPSYTQYPASMLSTPASYKSYSRESTPPPQKPKEQYVHTQTPAIPTSFPELNELPTSQLENLVSDRQALKAYIRNMDSVINFMKLYEELLKGNTELAEKNLTFESTVADLQKDVQGLKTQVQAAQEVLNVKQARQQEILSRVRPDILVERVSQAAEEMDENTEDIGSRFTNGEMDVNQFLSEYIPSRKLYHLRAAKVESFKQQQ</sequence>
<evidence type="ECO:0000256" key="1">
    <source>
        <dbReference type="ARBA" id="ARBA00004177"/>
    </source>
</evidence>
<evidence type="ECO:0000259" key="9">
    <source>
        <dbReference type="PROSITE" id="PS51314"/>
    </source>
</evidence>
<feature type="compositionally biased region" description="Low complexity" evidence="8">
    <location>
        <begin position="8"/>
        <end position="20"/>
    </location>
</feature>
<evidence type="ECO:0000256" key="2">
    <source>
        <dbReference type="ARBA" id="ARBA00007617"/>
    </source>
</evidence>
<protein>
    <recommendedName>
        <fullName evidence="9">VPS37 C-terminal domain-containing protein</fullName>
    </recommendedName>
</protein>
<feature type="region of interest" description="Disordered" evidence="8">
    <location>
        <begin position="131"/>
        <end position="151"/>
    </location>
</feature>
<dbReference type="EMBL" id="JNBS01000892">
    <property type="protein sequence ID" value="OQS03448.1"/>
    <property type="molecule type" value="Genomic_DNA"/>
</dbReference>
<comment type="caution">
    <text evidence="10">The sequence shown here is derived from an EMBL/GenBank/DDBJ whole genome shotgun (WGS) entry which is preliminary data.</text>
</comment>
<name>A0A1V9ZZK3_9STRA</name>
<evidence type="ECO:0000256" key="5">
    <source>
        <dbReference type="ARBA" id="ARBA00022927"/>
    </source>
</evidence>
<evidence type="ECO:0000256" key="4">
    <source>
        <dbReference type="ARBA" id="ARBA00022753"/>
    </source>
</evidence>
<reference evidence="10 11" key="1">
    <citation type="journal article" date="2014" name="Genome Biol. Evol.">
        <title>The secreted proteins of Achlya hypogyna and Thraustotheca clavata identify the ancestral oomycete secretome and reveal gene acquisitions by horizontal gene transfer.</title>
        <authorList>
            <person name="Misner I."/>
            <person name="Blouin N."/>
            <person name="Leonard G."/>
            <person name="Richards T.A."/>
            <person name="Lane C.E."/>
        </authorList>
    </citation>
    <scope>NUCLEOTIDE SEQUENCE [LARGE SCALE GENOMIC DNA]</scope>
    <source>
        <strain evidence="10 11">ATCC 34112</strain>
    </source>
</reference>
<dbReference type="PROSITE" id="PS51314">
    <property type="entry name" value="VPS37_C"/>
    <property type="match status" value="1"/>
</dbReference>
<dbReference type="GO" id="GO:0006623">
    <property type="term" value="P:protein targeting to vacuole"/>
    <property type="evidence" value="ECO:0007669"/>
    <property type="project" value="TreeGrafter"/>
</dbReference>
<dbReference type="InterPro" id="IPR037202">
    <property type="entry name" value="ESCRT_assembly_dom"/>
</dbReference>
<dbReference type="PANTHER" id="PTHR13678">
    <property type="entry name" value="VACUOLAR PROTEIN SORTING-ASSOCIATED PROTEIN 37"/>
    <property type="match status" value="1"/>
</dbReference>
<dbReference type="GO" id="GO:0043162">
    <property type="term" value="P:ubiquitin-dependent protein catabolic process via the multivesicular body sorting pathway"/>
    <property type="evidence" value="ECO:0007669"/>
    <property type="project" value="TreeGrafter"/>
</dbReference>
<dbReference type="InterPro" id="IPR016135">
    <property type="entry name" value="UBQ-conjugating_enzyme/RWD"/>
</dbReference>
<feature type="compositionally biased region" description="Polar residues" evidence="8">
    <location>
        <begin position="179"/>
        <end position="189"/>
    </location>
</feature>
<dbReference type="InterPro" id="IPR009851">
    <property type="entry name" value="Mod_r"/>
</dbReference>
<evidence type="ECO:0000313" key="11">
    <source>
        <dbReference type="Proteomes" id="UP000243217"/>
    </source>
</evidence>
<dbReference type="GO" id="GO:0000813">
    <property type="term" value="C:ESCRT I complex"/>
    <property type="evidence" value="ECO:0007669"/>
    <property type="project" value="TreeGrafter"/>
</dbReference>
<dbReference type="GO" id="GO:0006612">
    <property type="term" value="P:protein targeting to membrane"/>
    <property type="evidence" value="ECO:0007669"/>
    <property type="project" value="TreeGrafter"/>
</dbReference>
<dbReference type="OrthoDB" id="10260857at2759"/>
<feature type="region of interest" description="Disordered" evidence="8">
    <location>
        <begin position="1"/>
        <end position="26"/>
    </location>
</feature>
<proteinExistence type="inferred from homology"/>
<accession>A0A1V9ZZK3</accession>
<evidence type="ECO:0000313" key="10">
    <source>
        <dbReference type="EMBL" id="OQS03448.1"/>
    </source>
</evidence>
<keyword evidence="3 6" id="KW-0813">Transport</keyword>
<gene>
    <name evidence="10" type="ORF">THRCLA_04251</name>
</gene>
<dbReference type="Proteomes" id="UP000243217">
    <property type="component" value="Unassembled WGS sequence"/>
</dbReference>
<dbReference type="SUPFAM" id="SSF54495">
    <property type="entry name" value="UBC-like"/>
    <property type="match status" value="1"/>
</dbReference>
<organism evidence="10 11">
    <name type="scientific">Thraustotheca clavata</name>
    <dbReference type="NCBI Taxonomy" id="74557"/>
    <lineage>
        <taxon>Eukaryota</taxon>
        <taxon>Sar</taxon>
        <taxon>Stramenopiles</taxon>
        <taxon>Oomycota</taxon>
        <taxon>Saprolegniomycetes</taxon>
        <taxon>Saprolegniales</taxon>
        <taxon>Achlyaceae</taxon>
        <taxon>Thraustotheca</taxon>
    </lineage>
</organism>
<evidence type="ECO:0000256" key="7">
    <source>
        <dbReference type="SAM" id="Coils"/>
    </source>
</evidence>
<evidence type="ECO:0000256" key="8">
    <source>
        <dbReference type="SAM" id="MobiDB-lite"/>
    </source>
</evidence>